<accession>A0A7J0HD83</accession>
<evidence type="ECO:0000313" key="2">
    <source>
        <dbReference type="Proteomes" id="UP000585474"/>
    </source>
</evidence>
<dbReference type="PANTHER" id="PTHR12917:SF18">
    <property type="entry name" value="DNA DAMAGE-INDUCIBLE PROTEIN 1-LIKE"/>
    <property type="match status" value="1"/>
</dbReference>
<gene>
    <name evidence="1" type="ORF">Acr_29g0000970</name>
</gene>
<keyword evidence="2" id="KW-1185">Reference proteome</keyword>
<evidence type="ECO:0000313" key="1">
    <source>
        <dbReference type="EMBL" id="GFZ20935.1"/>
    </source>
</evidence>
<dbReference type="PANTHER" id="PTHR12917">
    <property type="entry name" value="ASPARTYL PROTEASE DDI-RELATED"/>
    <property type="match status" value="1"/>
</dbReference>
<comment type="caution">
    <text evidence="1">The sequence shown here is derived from an EMBL/GenBank/DDBJ whole genome shotgun (WGS) entry which is preliminary data.</text>
</comment>
<dbReference type="Gene3D" id="2.40.70.10">
    <property type="entry name" value="Acid Proteases"/>
    <property type="match status" value="1"/>
</dbReference>
<dbReference type="OrthoDB" id="1001751at2759"/>
<dbReference type="CDD" id="cd00303">
    <property type="entry name" value="retropepsin_like"/>
    <property type="match status" value="1"/>
</dbReference>
<protein>
    <submittedName>
        <fullName evidence="1">Uncharacterized protein</fullName>
    </submittedName>
</protein>
<dbReference type="AlphaFoldDB" id="A0A7J0HD83"/>
<organism evidence="1 2">
    <name type="scientific">Actinidia rufa</name>
    <dbReference type="NCBI Taxonomy" id="165716"/>
    <lineage>
        <taxon>Eukaryota</taxon>
        <taxon>Viridiplantae</taxon>
        <taxon>Streptophyta</taxon>
        <taxon>Embryophyta</taxon>
        <taxon>Tracheophyta</taxon>
        <taxon>Spermatophyta</taxon>
        <taxon>Magnoliopsida</taxon>
        <taxon>eudicotyledons</taxon>
        <taxon>Gunneridae</taxon>
        <taxon>Pentapetalae</taxon>
        <taxon>asterids</taxon>
        <taxon>Ericales</taxon>
        <taxon>Actinidiaceae</taxon>
        <taxon>Actinidia</taxon>
    </lineage>
</organism>
<dbReference type="EMBL" id="BJWL01000029">
    <property type="protein sequence ID" value="GFZ20935.1"/>
    <property type="molecule type" value="Genomic_DNA"/>
</dbReference>
<dbReference type="Pfam" id="PF13975">
    <property type="entry name" value="gag-asp_proteas"/>
    <property type="match status" value="1"/>
</dbReference>
<sequence length="187" mass="20594">MYVKAKVRGFNTRALIDTGASHNFIEVKEAKQLGLQLKKEQGGIKVVNTEARPICGVARDVRLHIGDWCGQVDFTVVPMDDYPIVLGMEFLDGVRAYPYPSPRPCASWAKKAHEDHSIGLETKAKIPVAILTKSRGASKLAKGWHVDKAKAANRVKEWTGKNWQSGVSQFQAKGFKGDSVGTEQLMS</sequence>
<dbReference type="Proteomes" id="UP000585474">
    <property type="component" value="Unassembled WGS sequence"/>
</dbReference>
<proteinExistence type="predicted"/>
<name>A0A7J0HD83_9ERIC</name>
<dbReference type="InterPro" id="IPR021109">
    <property type="entry name" value="Peptidase_aspartic_dom_sf"/>
</dbReference>
<reference evidence="1 2" key="1">
    <citation type="submission" date="2019-07" db="EMBL/GenBank/DDBJ databases">
        <title>De Novo Assembly of kiwifruit Actinidia rufa.</title>
        <authorList>
            <person name="Sugita-Konishi S."/>
            <person name="Sato K."/>
            <person name="Mori E."/>
            <person name="Abe Y."/>
            <person name="Kisaki G."/>
            <person name="Hamano K."/>
            <person name="Suezawa K."/>
            <person name="Otani M."/>
            <person name="Fukuda T."/>
            <person name="Manabe T."/>
            <person name="Gomi K."/>
            <person name="Tabuchi M."/>
            <person name="Akimitsu K."/>
            <person name="Kataoka I."/>
        </authorList>
    </citation>
    <scope>NUCLEOTIDE SEQUENCE [LARGE SCALE GENOMIC DNA]</scope>
    <source>
        <strain evidence="2">cv. Fuchu</strain>
    </source>
</reference>
<dbReference type="SUPFAM" id="SSF50630">
    <property type="entry name" value="Acid proteases"/>
    <property type="match status" value="1"/>
</dbReference>